<reference evidence="3 4" key="1">
    <citation type="submission" date="2013-07" db="EMBL/GenBank/DDBJ databases">
        <title>Completed genome of Sphingomonas sanxanigenens NX02.</title>
        <authorList>
            <person name="Ma T."/>
            <person name="Huang H."/>
            <person name="Wu M."/>
            <person name="Li X."/>
            <person name="Li G."/>
        </authorList>
    </citation>
    <scope>NUCLEOTIDE SEQUENCE [LARGE SCALE GENOMIC DNA]</scope>
    <source>
        <strain evidence="3 4">NX02</strain>
    </source>
</reference>
<dbReference type="HOGENOM" id="CLU_1085447_0_0_5"/>
<evidence type="ECO:0000313" key="3">
    <source>
        <dbReference type="EMBL" id="AHE54188.1"/>
    </source>
</evidence>
<organism evidence="3 4">
    <name type="scientific">Sphingomonas sanxanigenens DSM 19645 = NX02</name>
    <dbReference type="NCBI Taxonomy" id="1123269"/>
    <lineage>
        <taxon>Bacteria</taxon>
        <taxon>Pseudomonadati</taxon>
        <taxon>Pseudomonadota</taxon>
        <taxon>Alphaproteobacteria</taxon>
        <taxon>Sphingomonadales</taxon>
        <taxon>Sphingomonadaceae</taxon>
        <taxon>Sphingomonas</taxon>
    </lineage>
</organism>
<dbReference type="EMBL" id="CP006644">
    <property type="protein sequence ID" value="AHE54188.1"/>
    <property type="molecule type" value="Genomic_DNA"/>
</dbReference>
<dbReference type="RefSeq" id="WP_025292396.1">
    <property type="nucleotide sequence ID" value="NZ_CP006644.1"/>
</dbReference>
<feature type="domain" description="PilZ" evidence="2">
    <location>
        <begin position="148"/>
        <end position="223"/>
    </location>
</feature>
<keyword evidence="4" id="KW-1185">Reference proteome</keyword>
<evidence type="ECO:0000256" key="1">
    <source>
        <dbReference type="SAM" id="MobiDB-lite"/>
    </source>
</evidence>
<dbReference type="Proteomes" id="UP000018851">
    <property type="component" value="Chromosome"/>
</dbReference>
<dbReference type="PATRIC" id="fig|1123269.5.peg.2415"/>
<dbReference type="GO" id="GO:0035438">
    <property type="term" value="F:cyclic-di-GMP binding"/>
    <property type="evidence" value="ECO:0007669"/>
    <property type="project" value="InterPro"/>
</dbReference>
<sequence>MKALEPANAAAADDDEPKIGTSAGWSMTMDDIAPPPPPLRLATDEDEARAAGTAALSVLQIGKLITAENQSLCTLHSVTANGATAQATVALAVGTPVAIGFRSSHILTGRVASSRNMLTTVVFDEPADIESLLAVQHYGVSGRFLPDSVRVEVFGTVKVEVDGLSFDTELFDISLSGAKLADLEPFMIGTRIILSIEGLPMRSGYIRWRRDGRAGVAFNLGMPFEVLSAWVLEQPSRLALDTLGTGTILPSARQAR</sequence>
<proteinExistence type="predicted"/>
<evidence type="ECO:0000259" key="2">
    <source>
        <dbReference type="Pfam" id="PF07238"/>
    </source>
</evidence>
<name>W0AD14_9SPHN</name>
<protein>
    <recommendedName>
        <fullName evidence="2">PilZ domain-containing protein</fullName>
    </recommendedName>
</protein>
<dbReference type="SUPFAM" id="SSF141371">
    <property type="entry name" value="PilZ domain-like"/>
    <property type="match status" value="1"/>
</dbReference>
<gene>
    <name evidence="3" type="ORF">NX02_12435</name>
</gene>
<dbReference type="Pfam" id="PF07238">
    <property type="entry name" value="PilZ"/>
    <property type="match status" value="1"/>
</dbReference>
<evidence type="ECO:0000313" key="4">
    <source>
        <dbReference type="Proteomes" id="UP000018851"/>
    </source>
</evidence>
<dbReference type="KEGG" id="ssan:NX02_12435"/>
<dbReference type="OrthoDB" id="7929489at2"/>
<feature type="region of interest" description="Disordered" evidence="1">
    <location>
        <begin position="1"/>
        <end position="31"/>
    </location>
</feature>
<accession>W0AD14</accession>
<dbReference type="STRING" id="1123269.NX02_12435"/>
<dbReference type="InterPro" id="IPR009875">
    <property type="entry name" value="PilZ_domain"/>
</dbReference>
<dbReference type="AlphaFoldDB" id="W0AD14"/>